<protein>
    <submittedName>
        <fullName evidence="1">Uncharacterized protein</fullName>
    </submittedName>
</protein>
<evidence type="ECO:0000313" key="1">
    <source>
        <dbReference type="EMBL" id="RVE63340.1"/>
    </source>
</evidence>
<dbReference type="AlphaFoldDB" id="A0A437CKP4"/>
<accession>A0A437CKP4</accession>
<reference evidence="1 2" key="2">
    <citation type="submission" date="2019-01" db="EMBL/GenBank/DDBJ databases">
        <title>A chromosome length genome reference of the Java medaka (oryzias javanicus).</title>
        <authorList>
            <person name="Herpin A."/>
            <person name="Takehana Y."/>
            <person name="Naruse K."/>
            <person name="Ansai S."/>
            <person name="Kawaguchi M."/>
        </authorList>
    </citation>
    <scope>NUCLEOTIDE SEQUENCE [LARGE SCALE GENOMIC DNA]</scope>
    <source>
        <strain evidence="1">RS831</strain>
        <tissue evidence="1">Whole body</tissue>
    </source>
</reference>
<keyword evidence="2" id="KW-1185">Reference proteome</keyword>
<sequence>MMEEEYRGMNGQINLKRFATSPAFSPKSRLGHFRFTFPLEEVLKAYSQQFCSGGQPVMRVYETVLYKQEIVYAVLVHSPDDQKNFSQYPLLTEDPNAVCFFREGRFFWRSEAMCETHR</sequence>
<organism evidence="1 2">
    <name type="scientific">Oryzias javanicus</name>
    <name type="common">Javanese ricefish</name>
    <name type="synonym">Aplocheilus javanicus</name>
    <dbReference type="NCBI Taxonomy" id="123683"/>
    <lineage>
        <taxon>Eukaryota</taxon>
        <taxon>Metazoa</taxon>
        <taxon>Chordata</taxon>
        <taxon>Craniata</taxon>
        <taxon>Vertebrata</taxon>
        <taxon>Euteleostomi</taxon>
        <taxon>Actinopterygii</taxon>
        <taxon>Neopterygii</taxon>
        <taxon>Teleostei</taxon>
        <taxon>Neoteleostei</taxon>
        <taxon>Acanthomorphata</taxon>
        <taxon>Ovalentaria</taxon>
        <taxon>Atherinomorphae</taxon>
        <taxon>Beloniformes</taxon>
        <taxon>Adrianichthyidae</taxon>
        <taxon>Oryziinae</taxon>
        <taxon>Oryzias</taxon>
    </lineage>
</organism>
<name>A0A437CKP4_ORYJA</name>
<gene>
    <name evidence="1" type="ORF">OJAV_G00135370</name>
</gene>
<dbReference type="Proteomes" id="UP000283210">
    <property type="component" value="Chromosome 14"/>
</dbReference>
<proteinExistence type="predicted"/>
<dbReference type="EMBL" id="CM012450">
    <property type="protein sequence ID" value="RVE63340.1"/>
    <property type="molecule type" value="Genomic_DNA"/>
</dbReference>
<evidence type="ECO:0000313" key="2">
    <source>
        <dbReference type="Proteomes" id="UP000283210"/>
    </source>
</evidence>
<reference evidence="1 2" key="1">
    <citation type="submission" date="2018-11" db="EMBL/GenBank/DDBJ databases">
        <authorList>
            <person name="Lopez-Roques C."/>
            <person name="Donnadieu C."/>
            <person name="Bouchez O."/>
            <person name="Klopp C."/>
            <person name="Cabau C."/>
            <person name="Zahm M."/>
        </authorList>
    </citation>
    <scope>NUCLEOTIDE SEQUENCE [LARGE SCALE GENOMIC DNA]</scope>
    <source>
        <strain evidence="1">RS831</strain>
        <tissue evidence="1">Whole body</tissue>
    </source>
</reference>
<dbReference type="OrthoDB" id="8901931at2759"/>